<feature type="region of interest" description="Disordered" evidence="1">
    <location>
        <begin position="569"/>
        <end position="595"/>
    </location>
</feature>
<gene>
    <name evidence="3" type="ORF">BFS30_11230</name>
</gene>
<dbReference type="Proteomes" id="UP000094313">
    <property type="component" value="Chromosome"/>
</dbReference>
<feature type="compositionally biased region" description="Basic and acidic residues" evidence="1">
    <location>
        <begin position="569"/>
        <end position="586"/>
    </location>
</feature>
<dbReference type="RefSeq" id="WP_069379379.1">
    <property type="nucleotide sequence ID" value="NZ_CP017141.1"/>
</dbReference>
<evidence type="ECO:0000313" key="3">
    <source>
        <dbReference type="EMBL" id="AOM77691.1"/>
    </source>
</evidence>
<keyword evidence="4" id="KW-1185">Reference proteome</keyword>
<evidence type="ECO:0008006" key="5">
    <source>
        <dbReference type="Google" id="ProtNLM"/>
    </source>
</evidence>
<dbReference type="AlphaFoldDB" id="A0A1D7QGA6"/>
<proteinExistence type="predicted"/>
<evidence type="ECO:0000256" key="1">
    <source>
        <dbReference type="SAM" id="MobiDB-lite"/>
    </source>
</evidence>
<protein>
    <recommendedName>
        <fullName evidence="5">DUF748 domain-containing protein</fullName>
    </recommendedName>
</protein>
<dbReference type="KEGG" id="psty:BFS30_11230"/>
<reference evidence="3 4" key="1">
    <citation type="submission" date="2016-08" db="EMBL/GenBank/DDBJ databases">
        <authorList>
            <person name="Seilhamer J.J."/>
        </authorList>
    </citation>
    <scope>NUCLEOTIDE SEQUENCE [LARGE SCALE GENOMIC DNA]</scope>
    <source>
        <strain evidence="3 4">DX4</strain>
    </source>
</reference>
<dbReference type="EMBL" id="CP017141">
    <property type="protein sequence ID" value="AOM77691.1"/>
    <property type="molecule type" value="Genomic_DNA"/>
</dbReference>
<dbReference type="OrthoDB" id="814802at2"/>
<keyword evidence="2" id="KW-0812">Transmembrane</keyword>
<keyword evidence="2" id="KW-1133">Transmembrane helix</keyword>
<organism evidence="3 4">
    <name type="scientific">Pedobacter steynii</name>
    <dbReference type="NCBI Taxonomy" id="430522"/>
    <lineage>
        <taxon>Bacteria</taxon>
        <taxon>Pseudomonadati</taxon>
        <taxon>Bacteroidota</taxon>
        <taxon>Sphingobacteriia</taxon>
        <taxon>Sphingobacteriales</taxon>
        <taxon>Sphingobacteriaceae</taxon>
        <taxon>Pedobacter</taxon>
    </lineage>
</organism>
<accession>A0A1D7QGA6</accession>
<feature type="transmembrane region" description="Helical" evidence="2">
    <location>
        <begin position="12"/>
        <end position="34"/>
    </location>
</feature>
<name>A0A1D7QGA6_9SPHI</name>
<evidence type="ECO:0000313" key="4">
    <source>
        <dbReference type="Proteomes" id="UP000094313"/>
    </source>
</evidence>
<keyword evidence="2" id="KW-0472">Membrane</keyword>
<sequence length="595" mass="67548">MVQRKSVKTQWWKWIAGILGGLLLIGIGSGYYLYSRWKPILSEKIKKEVKNGSQGLYQIDFKDIHLNILTGTASVDEAQLSPDTAVFSRLKTLKLAPAHLFQVKVKKLQINHIALLNAYFNKKIDISSIVLNQPSINMIHYRVNKRKDSIKPDVSLFQLLSGKIKSIRVDAIRIVNADFDYVKGETSKPLNRIKKLNLNIRDLLIDSLSQFDTTRFYYTKDITFELSGYQSKDKMYQIKADTISGSARGKTLRILGLKMIPLHADLPFSRMYKYGKDRYDLNFSQITFQGVDFLRLNEEEEFHAKLLKLGPAKVGIFLNREMSADPNVNKGDNFPHLALRRLPLPSTIDQIRLNDVDVAYTEYNPISQKRGTIYFQNLNGTITNVTNDSLSLVKNNHAIAKLNARVMKKAKIDLRMDFNLTDNKGAFKYSGEVESLDLKELNPVSKPLGLIEIESGKMQKADFNISGNKFGSSGEVHFYYTDLKLKLLKEGEDGEAPKKKGLLSFLANSLLIKDANPSKGESPRTANVTFQRSPAASFFNLLWKGVFIGMRETAGLGIVPVKTPEKAMEAIKDKKKERQEKRIERKEKKKEKKVS</sequence>
<evidence type="ECO:0000256" key="2">
    <source>
        <dbReference type="SAM" id="Phobius"/>
    </source>
</evidence>